<proteinExistence type="predicted"/>
<protein>
    <submittedName>
        <fullName evidence="1">Uncharacterized protein</fullName>
    </submittedName>
</protein>
<organism evidence="1">
    <name type="scientific">marine metagenome</name>
    <dbReference type="NCBI Taxonomy" id="408172"/>
    <lineage>
        <taxon>unclassified sequences</taxon>
        <taxon>metagenomes</taxon>
        <taxon>ecological metagenomes</taxon>
    </lineage>
</organism>
<gene>
    <name evidence="1" type="ORF">METZ01_LOCUS295498</name>
</gene>
<reference evidence="1" key="1">
    <citation type="submission" date="2018-05" db="EMBL/GenBank/DDBJ databases">
        <authorList>
            <person name="Lanie J.A."/>
            <person name="Ng W.-L."/>
            <person name="Kazmierczak K.M."/>
            <person name="Andrzejewski T.M."/>
            <person name="Davidsen T.M."/>
            <person name="Wayne K.J."/>
            <person name="Tettelin H."/>
            <person name="Glass J.I."/>
            <person name="Rusch D."/>
            <person name="Podicherti R."/>
            <person name="Tsui H.-C.T."/>
            <person name="Winkler M.E."/>
        </authorList>
    </citation>
    <scope>NUCLEOTIDE SEQUENCE</scope>
</reference>
<name>A0A382M0Y3_9ZZZZ</name>
<dbReference type="AlphaFoldDB" id="A0A382M0Y3"/>
<accession>A0A382M0Y3</accession>
<sequence length="29" mass="2966">MYPYGKKDGVVSIVGGSIIFATSSTSSTL</sequence>
<dbReference type="EMBL" id="UINC01090578">
    <property type="protein sequence ID" value="SVC42644.1"/>
    <property type="molecule type" value="Genomic_DNA"/>
</dbReference>
<evidence type="ECO:0000313" key="1">
    <source>
        <dbReference type="EMBL" id="SVC42644.1"/>
    </source>
</evidence>